<sequence length="112" mass="12482">MGSLTPISIRIKRMPQAVLTLFAAPGLSYEEGDVVSINSEGFNDRDNNIDEDIHVNELCDICHLTQPPSETVKGRTWIIFRCNAVFHSFCGWDAPQQFLAFHCLICGTVKAV</sequence>
<name>A0AA85ALQ2_9TREM</name>
<proteinExistence type="predicted"/>
<dbReference type="WBParaSite" id="SMRG1_9140.1">
    <property type="protein sequence ID" value="SMRG1_9140.1"/>
    <property type="gene ID" value="SMRG1_9140"/>
</dbReference>
<protein>
    <submittedName>
        <fullName evidence="2">Uncharacterized protein</fullName>
    </submittedName>
</protein>
<dbReference type="Proteomes" id="UP000050790">
    <property type="component" value="Unassembled WGS sequence"/>
</dbReference>
<dbReference type="AlphaFoldDB" id="A0AA85ALQ2"/>
<evidence type="ECO:0000313" key="1">
    <source>
        <dbReference type="Proteomes" id="UP000050790"/>
    </source>
</evidence>
<reference evidence="2" key="1">
    <citation type="submission" date="2023-11" db="UniProtKB">
        <authorList>
            <consortium name="WormBaseParasite"/>
        </authorList>
    </citation>
    <scope>IDENTIFICATION</scope>
</reference>
<evidence type="ECO:0000313" key="2">
    <source>
        <dbReference type="WBParaSite" id="SMRG1_9140.1"/>
    </source>
</evidence>
<organism evidence="1 2">
    <name type="scientific">Schistosoma margrebowiei</name>
    <dbReference type="NCBI Taxonomy" id="48269"/>
    <lineage>
        <taxon>Eukaryota</taxon>
        <taxon>Metazoa</taxon>
        <taxon>Spiralia</taxon>
        <taxon>Lophotrochozoa</taxon>
        <taxon>Platyhelminthes</taxon>
        <taxon>Trematoda</taxon>
        <taxon>Digenea</taxon>
        <taxon>Strigeidida</taxon>
        <taxon>Schistosomatoidea</taxon>
        <taxon>Schistosomatidae</taxon>
        <taxon>Schistosoma</taxon>
    </lineage>
</organism>
<accession>A0AA85ALQ2</accession>